<evidence type="ECO:0000313" key="5">
    <source>
        <dbReference type="Proteomes" id="UP000596202"/>
    </source>
</evidence>
<gene>
    <name evidence="2" type="ORF">I6I88_17920</name>
    <name evidence="3" type="ORF">NCTC11179_02895</name>
</gene>
<dbReference type="InterPro" id="IPR007607">
    <property type="entry name" value="BacA/B"/>
</dbReference>
<evidence type="ECO:0000313" key="4">
    <source>
        <dbReference type="Proteomes" id="UP000255024"/>
    </source>
</evidence>
<protein>
    <submittedName>
        <fullName evidence="2 3">Polymer-forming cytoskeletal</fullName>
    </submittedName>
</protein>
<dbReference type="Proteomes" id="UP000255024">
    <property type="component" value="Unassembled WGS sequence"/>
</dbReference>
<accession>A0A378RUA3</accession>
<dbReference type="PANTHER" id="PTHR35024">
    <property type="entry name" value="HYPOTHETICAL CYTOSOLIC PROTEIN"/>
    <property type="match status" value="1"/>
</dbReference>
<dbReference type="EMBL" id="UGQL01000002">
    <property type="protein sequence ID" value="STZ69389.1"/>
    <property type="molecule type" value="Genomic_DNA"/>
</dbReference>
<organism evidence="3 4">
    <name type="scientific">Myroides odoratus</name>
    <name type="common">Flavobacterium odoratum</name>
    <dbReference type="NCBI Taxonomy" id="256"/>
    <lineage>
        <taxon>Bacteria</taxon>
        <taxon>Pseudomonadati</taxon>
        <taxon>Bacteroidota</taxon>
        <taxon>Flavobacteriia</taxon>
        <taxon>Flavobacteriales</taxon>
        <taxon>Flavobacteriaceae</taxon>
        <taxon>Myroides</taxon>
    </lineage>
</organism>
<sequence>MFDKSKKKAKGTGLDLLGQTNRIVEGTTIKGDIEAIADIRIDGVIEGNVVVKGRLVLGPIARIVGNISCENSEIEGEIVGNILVNDLLTVKSAARIKGDIKVGRLAVEPGAKIDVKCQMVGNEQLS</sequence>
<evidence type="ECO:0000313" key="3">
    <source>
        <dbReference type="EMBL" id="STZ69389.1"/>
    </source>
</evidence>
<dbReference type="Proteomes" id="UP000596202">
    <property type="component" value="Chromosome"/>
</dbReference>
<dbReference type="GeneID" id="93529566"/>
<dbReference type="RefSeq" id="WP_002988847.1">
    <property type="nucleotide sequence ID" value="NZ_CP068107.1"/>
</dbReference>
<comment type="similarity">
    <text evidence="1">Belongs to the bactofilin family.</text>
</comment>
<reference evidence="3 4" key="1">
    <citation type="submission" date="2018-06" db="EMBL/GenBank/DDBJ databases">
        <authorList>
            <consortium name="Pathogen Informatics"/>
            <person name="Doyle S."/>
        </authorList>
    </citation>
    <scope>NUCLEOTIDE SEQUENCE [LARGE SCALE GENOMIC DNA]</scope>
    <source>
        <strain evidence="3 4">NCTC11179</strain>
    </source>
</reference>
<dbReference type="OrthoDB" id="5432602at2"/>
<keyword evidence="4" id="KW-1185">Reference proteome</keyword>
<evidence type="ECO:0000256" key="1">
    <source>
        <dbReference type="ARBA" id="ARBA00044755"/>
    </source>
</evidence>
<evidence type="ECO:0000313" key="2">
    <source>
        <dbReference type="EMBL" id="QQU00015.1"/>
    </source>
</evidence>
<name>A0A378RUA3_MYROD</name>
<dbReference type="AlphaFoldDB" id="A0A378RUA3"/>
<dbReference type="PANTHER" id="PTHR35024:SF4">
    <property type="entry name" value="POLYMER-FORMING CYTOSKELETAL PROTEIN"/>
    <property type="match status" value="1"/>
</dbReference>
<dbReference type="Pfam" id="PF04519">
    <property type="entry name" value="Bactofilin"/>
    <property type="match status" value="1"/>
</dbReference>
<reference evidence="2 5" key="2">
    <citation type="submission" date="2021-01" db="EMBL/GenBank/DDBJ databases">
        <title>FDA dAtabase for Regulatory Grade micrObial Sequences (FDA-ARGOS): Supporting development and validation of Infectious Disease Dx tests.</title>
        <authorList>
            <person name="Sproer C."/>
            <person name="Gronow S."/>
            <person name="Severitt S."/>
            <person name="Schroder I."/>
            <person name="Tallon L."/>
            <person name="Sadzewicz L."/>
            <person name="Zhao X."/>
            <person name="Boylan J."/>
            <person name="Ott S."/>
            <person name="Bowen H."/>
            <person name="Vavikolanu K."/>
            <person name="Mehta A."/>
            <person name="Aluvathingal J."/>
            <person name="Nadendla S."/>
            <person name="Lowell S."/>
            <person name="Myers T."/>
            <person name="Yan Y."/>
            <person name="Sichtig H."/>
        </authorList>
    </citation>
    <scope>NUCLEOTIDE SEQUENCE [LARGE SCALE GENOMIC DNA]</scope>
    <source>
        <strain evidence="2 5">FDAARGOS_1131</strain>
    </source>
</reference>
<proteinExistence type="inferred from homology"/>
<dbReference type="EMBL" id="CP068108">
    <property type="protein sequence ID" value="QQU00015.1"/>
    <property type="molecule type" value="Genomic_DNA"/>
</dbReference>